<dbReference type="Proteomes" id="UP000054248">
    <property type="component" value="Unassembled WGS sequence"/>
</dbReference>
<evidence type="ECO:0000256" key="1">
    <source>
        <dbReference type="SAM" id="MobiDB-lite"/>
    </source>
</evidence>
<accession>A0A0C3KFU0</accession>
<evidence type="ECO:0000313" key="5">
    <source>
        <dbReference type="Proteomes" id="UP000054248"/>
    </source>
</evidence>
<reference evidence="4 5" key="1">
    <citation type="submission" date="2014-04" db="EMBL/GenBank/DDBJ databases">
        <authorList>
            <consortium name="DOE Joint Genome Institute"/>
            <person name="Kuo A."/>
            <person name="Girlanda M."/>
            <person name="Perotto S."/>
            <person name="Kohler A."/>
            <person name="Nagy L.G."/>
            <person name="Floudas D."/>
            <person name="Copeland A."/>
            <person name="Barry K.W."/>
            <person name="Cichocki N."/>
            <person name="Veneault-Fourrey C."/>
            <person name="LaButti K."/>
            <person name="Lindquist E.A."/>
            <person name="Lipzen A."/>
            <person name="Lundell T."/>
            <person name="Morin E."/>
            <person name="Murat C."/>
            <person name="Sun H."/>
            <person name="Tunlid A."/>
            <person name="Henrissat B."/>
            <person name="Grigoriev I.V."/>
            <person name="Hibbett D.S."/>
            <person name="Martin F."/>
            <person name="Nordberg H.P."/>
            <person name="Cantor M.N."/>
            <person name="Hua S.X."/>
        </authorList>
    </citation>
    <scope>NUCLEOTIDE SEQUENCE [LARGE SCALE GENOMIC DNA]</scope>
    <source>
        <strain evidence="4 5">MUT 4182</strain>
    </source>
</reference>
<reference evidence="5" key="2">
    <citation type="submission" date="2015-01" db="EMBL/GenBank/DDBJ databases">
        <title>Evolutionary Origins and Diversification of the Mycorrhizal Mutualists.</title>
        <authorList>
            <consortium name="DOE Joint Genome Institute"/>
            <consortium name="Mycorrhizal Genomics Consortium"/>
            <person name="Kohler A."/>
            <person name="Kuo A."/>
            <person name="Nagy L.G."/>
            <person name="Floudas D."/>
            <person name="Copeland A."/>
            <person name="Barry K.W."/>
            <person name="Cichocki N."/>
            <person name="Veneault-Fourrey C."/>
            <person name="LaButti K."/>
            <person name="Lindquist E.A."/>
            <person name="Lipzen A."/>
            <person name="Lundell T."/>
            <person name="Morin E."/>
            <person name="Murat C."/>
            <person name="Riley R."/>
            <person name="Ohm R."/>
            <person name="Sun H."/>
            <person name="Tunlid A."/>
            <person name="Henrissat B."/>
            <person name="Grigoriev I.V."/>
            <person name="Hibbett D.S."/>
            <person name="Martin F."/>
        </authorList>
    </citation>
    <scope>NUCLEOTIDE SEQUENCE [LARGE SCALE GENOMIC DNA]</scope>
    <source>
        <strain evidence="5">MUT 4182</strain>
    </source>
</reference>
<keyword evidence="2" id="KW-1133">Transmembrane helix</keyword>
<keyword evidence="3" id="KW-0732">Signal</keyword>
<proteinExistence type="predicted"/>
<name>A0A0C3KFU0_9AGAM</name>
<feature type="region of interest" description="Disordered" evidence="1">
    <location>
        <begin position="245"/>
        <end position="279"/>
    </location>
</feature>
<organism evidence="4 5">
    <name type="scientific">Tulasnella calospora MUT 4182</name>
    <dbReference type="NCBI Taxonomy" id="1051891"/>
    <lineage>
        <taxon>Eukaryota</taxon>
        <taxon>Fungi</taxon>
        <taxon>Dikarya</taxon>
        <taxon>Basidiomycota</taxon>
        <taxon>Agaricomycotina</taxon>
        <taxon>Agaricomycetes</taxon>
        <taxon>Cantharellales</taxon>
        <taxon>Tulasnellaceae</taxon>
        <taxon>Tulasnella</taxon>
    </lineage>
</organism>
<protein>
    <recommendedName>
        <fullName evidence="6">Glycoside hydrolase family 16 protein</fullName>
    </recommendedName>
</protein>
<feature type="signal peptide" evidence="3">
    <location>
        <begin position="1"/>
        <end position="20"/>
    </location>
</feature>
<feature type="non-terminal residue" evidence="4">
    <location>
        <position position="279"/>
    </location>
</feature>
<keyword evidence="2" id="KW-0812">Transmembrane</keyword>
<evidence type="ECO:0000313" key="4">
    <source>
        <dbReference type="EMBL" id="KIO20328.1"/>
    </source>
</evidence>
<dbReference type="AlphaFoldDB" id="A0A0C3KFU0"/>
<keyword evidence="2" id="KW-0472">Membrane</keyword>
<evidence type="ECO:0000256" key="2">
    <source>
        <dbReference type="SAM" id="Phobius"/>
    </source>
</evidence>
<feature type="transmembrane region" description="Helical" evidence="2">
    <location>
        <begin position="194"/>
        <end position="216"/>
    </location>
</feature>
<evidence type="ECO:0008006" key="6">
    <source>
        <dbReference type="Google" id="ProtNLM"/>
    </source>
</evidence>
<feature type="chain" id="PRO_5002166383" description="Glycoside hydrolase family 16 protein" evidence="3">
    <location>
        <begin position="21"/>
        <end position="279"/>
    </location>
</feature>
<keyword evidence="5" id="KW-1185">Reference proteome</keyword>
<feature type="compositionally biased region" description="Basic and acidic residues" evidence="1">
    <location>
        <begin position="257"/>
        <end position="279"/>
    </location>
</feature>
<gene>
    <name evidence="4" type="ORF">M407DRAFT_245838</name>
</gene>
<evidence type="ECO:0000256" key="3">
    <source>
        <dbReference type="SAM" id="SignalP"/>
    </source>
</evidence>
<dbReference type="EMBL" id="KN823178">
    <property type="protein sequence ID" value="KIO20328.1"/>
    <property type="molecule type" value="Genomic_DNA"/>
</dbReference>
<sequence>MYSPKYLAALALLVSSTVNAYILQNVTVNSSDRDIVYFPQCSLRTEAACRTGAWYEVADLRFNGGKAMTCGDPTQAYGQVEPYFAYTFRGAAMYMYQWMNASTAAQLQLYDNNRNPVVDLVQTFPQFASSSDLVPVLAWSLEGLDPLQEHTVGIQHQAKLGGPETFLTFDYMVVTMTTLEPGDLPNKKKLSGGAIAGAVIAAVVGLGALIAGFFWFRGWCNRRTASKSAKGGRWTWEGSFVKPSTVKFGDPSSEIEASERMAREGRMEEEQERKVGPLA</sequence>
<dbReference type="HOGENOM" id="CLU_1001813_0_0_1"/>
<dbReference type="OrthoDB" id="3216985at2759"/>